<organism evidence="3 4">
    <name type="scientific">Nocardia caishijiensis</name>
    <dbReference type="NCBI Taxonomy" id="184756"/>
    <lineage>
        <taxon>Bacteria</taxon>
        <taxon>Bacillati</taxon>
        <taxon>Actinomycetota</taxon>
        <taxon>Actinomycetes</taxon>
        <taxon>Mycobacteriales</taxon>
        <taxon>Nocardiaceae</taxon>
        <taxon>Nocardia</taxon>
    </lineage>
</organism>
<feature type="region of interest" description="Disordered" evidence="1">
    <location>
        <begin position="72"/>
        <end position="92"/>
    </location>
</feature>
<feature type="transmembrane region" description="Helical" evidence="2">
    <location>
        <begin position="30"/>
        <end position="50"/>
    </location>
</feature>
<keyword evidence="2" id="KW-0812">Transmembrane</keyword>
<evidence type="ECO:0000313" key="3">
    <source>
        <dbReference type="EMBL" id="KAF0836768.1"/>
    </source>
</evidence>
<keyword evidence="2" id="KW-0472">Membrane</keyword>
<comment type="caution">
    <text evidence="3">The sequence shown here is derived from an EMBL/GenBank/DDBJ whole genome shotgun (WGS) entry which is preliminary data.</text>
</comment>
<sequence length="122" mass="13386">MTILFPGCFTRTIPRHPRGTDMFGGESMDFYLWIAVGLLGFGALTRYLLLLPPAATDPGRPTVADIRRRLQSERVPGHDSTMPSPRNISSRSFSASDFSLANVLQPRTTPSGPDFVVHEPTA</sequence>
<evidence type="ECO:0000256" key="1">
    <source>
        <dbReference type="SAM" id="MobiDB-lite"/>
    </source>
</evidence>
<proteinExistence type="predicted"/>
<dbReference type="Proteomes" id="UP000798951">
    <property type="component" value="Unassembled WGS sequence"/>
</dbReference>
<evidence type="ECO:0000313" key="4">
    <source>
        <dbReference type="Proteomes" id="UP000798951"/>
    </source>
</evidence>
<keyword evidence="2" id="KW-1133">Transmembrane helix</keyword>
<evidence type="ECO:0000256" key="2">
    <source>
        <dbReference type="SAM" id="Phobius"/>
    </source>
</evidence>
<reference evidence="3 4" key="1">
    <citation type="submission" date="2019-07" db="EMBL/GenBank/DDBJ databases">
        <title>Genomic Encyclopedia of Type Strains, Phase IV (KMG-IV): sequencing the most valuable type-strain genomes for metagenomic binning, comparative biology and taxonomic classification.</title>
        <authorList>
            <person name="Goeker M."/>
        </authorList>
    </citation>
    <scope>NUCLEOTIDE SEQUENCE [LARGE SCALE GENOMIC DNA]</scope>
    <source>
        <strain evidence="3 4">DSM 44831</strain>
    </source>
</reference>
<name>A0ABQ6YFK2_9NOCA</name>
<protein>
    <submittedName>
        <fullName evidence="3">Uncharacterized protein</fullName>
    </submittedName>
</protein>
<keyword evidence="4" id="KW-1185">Reference proteome</keyword>
<gene>
    <name evidence="3" type="ORF">FNL39_11285</name>
</gene>
<dbReference type="EMBL" id="VMSD01000012">
    <property type="protein sequence ID" value="KAF0836768.1"/>
    <property type="molecule type" value="Genomic_DNA"/>
</dbReference>
<feature type="compositionally biased region" description="Low complexity" evidence="1">
    <location>
        <begin position="83"/>
        <end position="92"/>
    </location>
</feature>
<accession>A0ABQ6YFK2</accession>